<gene>
    <name evidence="1" type="ORF">FA045_04160</name>
</gene>
<dbReference type="RefSeq" id="WP_136874777.1">
    <property type="nucleotide sequence ID" value="NZ_SWBO01000002.1"/>
</dbReference>
<proteinExistence type="predicted"/>
<dbReference type="Proteomes" id="UP000310477">
    <property type="component" value="Unassembled WGS sequence"/>
</dbReference>
<dbReference type="EMBL" id="SWBO01000002">
    <property type="protein sequence ID" value="TKC02477.1"/>
    <property type="molecule type" value="Genomic_DNA"/>
</dbReference>
<organism evidence="1 2">
    <name type="scientific">Pedobacter cryotolerans</name>
    <dbReference type="NCBI Taxonomy" id="2571270"/>
    <lineage>
        <taxon>Bacteria</taxon>
        <taxon>Pseudomonadati</taxon>
        <taxon>Bacteroidota</taxon>
        <taxon>Sphingobacteriia</taxon>
        <taxon>Sphingobacteriales</taxon>
        <taxon>Sphingobacteriaceae</taxon>
        <taxon>Pedobacter</taxon>
    </lineage>
</organism>
<comment type="caution">
    <text evidence="1">The sequence shown here is derived from an EMBL/GenBank/DDBJ whole genome shotgun (WGS) entry which is preliminary data.</text>
</comment>
<accession>A0A4V5NYF2</accession>
<name>A0A4V5NYF2_9SPHI</name>
<reference evidence="1 2" key="1">
    <citation type="submission" date="2019-04" db="EMBL/GenBank/DDBJ databases">
        <title>Pedobacter sp. AR-2-6 sp. nov., isolated from Arctic soil.</title>
        <authorList>
            <person name="Dahal R.H."/>
            <person name="Kim D.-U."/>
        </authorList>
    </citation>
    <scope>NUCLEOTIDE SEQUENCE [LARGE SCALE GENOMIC DNA]</scope>
    <source>
        <strain evidence="1 2">AR-2-6</strain>
    </source>
</reference>
<dbReference type="AlphaFoldDB" id="A0A4V5NYF2"/>
<sequence>MKTDLIEIFQTIRANLQPYTANGFTARVNSETVYELWSEKLFDTEGEKIDSLPFASVKIEEDYVHFCLLSTQSEVELSKIIHPDLMELSVNDTSCFNIVNLDDKLLDQITSTLGANFTDFKQNGWV</sequence>
<evidence type="ECO:0000313" key="1">
    <source>
        <dbReference type="EMBL" id="TKC02477.1"/>
    </source>
</evidence>
<dbReference type="OrthoDB" id="6331972at2"/>
<evidence type="ECO:0000313" key="2">
    <source>
        <dbReference type="Proteomes" id="UP000310477"/>
    </source>
</evidence>
<protein>
    <submittedName>
        <fullName evidence="1">Uncharacterized protein</fullName>
    </submittedName>
</protein>
<keyword evidence="2" id="KW-1185">Reference proteome</keyword>